<dbReference type="Gene3D" id="2.60.40.10">
    <property type="entry name" value="Immunoglobulins"/>
    <property type="match status" value="1"/>
</dbReference>
<evidence type="ECO:0000256" key="4">
    <source>
        <dbReference type="SAM" id="SignalP"/>
    </source>
</evidence>
<keyword evidence="4" id="KW-0732">Signal</keyword>
<feature type="signal peptide" evidence="4">
    <location>
        <begin position="1"/>
        <end position="19"/>
    </location>
</feature>
<feature type="compositionally biased region" description="Pro residues" evidence="3">
    <location>
        <begin position="362"/>
        <end position="380"/>
    </location>
</feature>
<evidence type="ECO:0000313" key="6">
    <source>
        <dbReference type="EMBL" id="MFC7220174.1"/>
    </source>
</evidence>
<evidence type="ECO:0000256" key="2">
    <source>
        <dbReference type="ARBA" id="ARBA00023326"/>
    </source>
</evidence>
<dbReference type="Proteomes" id="UP001596413">
    <property type="component" value="Unassembled WGS sequence"/>
</dbReference>
<reference evidence="7" key="1">
    <citation type="journal article" date="2019" name="Int. J. Syst. Evol. Microbiol.">
        <title>The Global Catalogue of Microorganisms (GCM) 10K type strain sequencing project: providing services to taxonomists for standard genome sequencing and annotation.</title>
        <authorList>
            <consortium name="The Broad Institute Genomics Platform"/>
            <consortium name="The Broad Institute Genome Sequencing Center for Infectious Disease"/>
            <person name="Wu L."/>
            <person name="Ma J."/>
        </authorList>
    </citation>
    <scope>NUCLEOTIDE SEQUENCE [LARGE SCALE GENOMIC DNA]</scope>
    <source>
        <strain evidence="7">CGMCC 1.13681</strain>
    </source>
</reference>
<dbReference type="SUPFAM" id="SSF49265">
    <property type="entry name" value="Fibronectin type III"/>
    <property type="match status" value="1"/>
</dbReference>
<feature type="region of interest" description="Disordered" evidence="3">
    <location>
        <begin position="341"/>
        <end position="422"/>
    </location>
</feature>
<gene>
    <name evidence="6" type="ORF">ACFQLX_18690</name>
</gene>
<feature type="domain" description="Fibronectin type-III" evidence="5">
    <location>
        <begin position="272"/>
        <end position="358"/>
    </location>
</feature>
<dbReference type="InterPro" id="IPR036116">
    <property type="entry name" value="FN3_sf"/>
</dbReference>
<evidence type="ECO:0000313" key="7">
    <source>
        <dbReference type="Proteomes" id="UP001596413"/>
    </source>
</evidence>
<dbReference type="RefSeq" id="WP_386416680.1">
    <property type="nucleotide sequence ID" value="NZ_JBHSZO010000030.1"/>
</dbReference>
<proteinExistence type="predicted"/>
<feature type="compositionally biased region" description="Gly residues" evidence="3">
    <location>
        <begin position="383"/>
        <end position="393"/>
    </location>
</feature>
<feature type="chain" id="PRO_5046911574" evidence="4">
    <location>
        <begin position="20"/>
        <end position="445"/>
    </location>
</feature>
<name>A0ABW2GJ66_9ACTN</name>
<dbReference type="EMBL" id="JBHSZO010000030">
    <property type="protein sequence ID" value="MFC7220174.1"/>
    <property type="molecule type" value="Genomic_DNA"/>
</dbReference>
<organism evidence="6 7">
    <name type="scientific">Streptomyces polyrhachis</name>
    <dbReference type="NCBI Taxonomy" id="1282885"/>
    <lineage>
        <taxon>Bacteria</taxon>
        <taxon>Bacillati</taxon>
        <taxon>Actinomycetota</taxon>
        <taxon>Actinomycetes</taxon>
        <taxon>Kitasatosporales</taxon>
        <taxon>Streptomycetaceae</taxon>
        <taxon>Streptomyces</taxon>
    </lineage>
</organism>
<dbReference type="Pfam" id="PF00041">
    <property type="entry name" value="fn3"/>
    <property type="match status" value="1"/>
</dbReference>
<feature type="compositionally biased region" description="Pro residues" evidence="3">
    <location>
        <begin position="244"/>
        <end position="259"/>
    </location>
</feature>
<keyword evidence="2" id="KW-0624">Polysaccharide degradation</keyword>
<dbReference type="CDD" id="cd00063">
    <property type="entry name" value="FN3"/>
    <property type="match status" value="1"/>
</dbReference>
<feature type="compositionally biased region" description="Low complexity" evidence="3">
    <location>
        <begin position="44"/>
        <end position="54"/>
    </location>
</feature>
<evidence type="ECO:0000259" key="5">
    <source>
        <dbReference type="PROSITE" id="PS50853"/>
    </source>
</evidence>
<evidence type="ECO:0000256" key="3">
    <source>
        <dbReference type="SAM" id="MobiDB-lite"/>
    </source>
</evidence>
<dbReference type="InterPro" id="IPR013783">
    <property type="entry name" value="Ig-like_fold"/>
</dbReference>
<keyword evidence="2" id="KW-0119">Carbohydrate metabolism</keyword>
<protein>
    <submittedName>
        <fullName evidence="6">DUF6777 domain-containing protein</fullName>
    </submittedName>
</protein>
<comment type="caution">
    <text evidence="6">The sequence shown here is derived from an EMBL/GenBank/DDBJ whole genome shotgun (WGS) entry which is preliminary data.</text>
</comment>
<sequence length="445" mass="45731">MALALAVSLTAGAWGVSSAAAPAADAAELHLQPVTDAGPDPWTKSTATPAAGSSAPPPATAKPPKQAPAPRALSGATQGLYGGTLDKASCDVEKQIRFLDANHDKRDAFAKVEGVKSDEVPVFLRSLTSVVLRADTRVTNHGFADGRATTFQSVLQAGTAVLVDDHGVPRVRCACGNPLTKAGATPSKVVYKGEAWTSYRPEQVVVVDRSTTVINTIVIVDVVTNVWIARPVEDSGKPDDNVVPAPPDPGPIPPVPAPDPDGGESPAAPLPAPTGLEGAATGPTTVRLTWDPQRDTNEVTGYEVYVKGRPDPVRKTKVTDVEIDGLEAGTEYVFTVKAVGGDRTSEASEPLTVTTPAQEGGSPPPEEPGSPPEMPAPEEPGAPEGGGQDGGEVPGDAPGGRDAPEEQTEELSPEDGPASLEPAAWRDLDALRGAYGLPVLKAAGE</sequence>
<feature type="region of interest" description="Disordered" evidence="3">
    <location>
        <begin position="233"/>
        <end position="294"/>
    </location>
</feature>
<dbReference type="InterPro" id="IPR003961">
    <property type="entry name" value="FN3_dom"/>
</dbReference>
<keyword evidence="1" id="KW-0326">Glycosidase</keyword>
<feature type="compositionally biased region" description="Pro residues" evidence="3">
    <location>
        <begin position="55"/>
        <end position="67"/>
    </location>
</feature>
<dbReference type="SMART" id="SM00060">
    <property type="entry name" value="FN3"/>
    <property type="match status" value="1"/>
</dbReference>
<feature type="region of interest" description="Disordered" evidence="3">
    <location>
        <begin position="30"/>
        <end position="78"/>
    </location>
</feature>
<dbReference type="PROSITE" id="PS50853">
    <property type="entry name" value="FN3"/>
    <property type="match status" value="1"/>
</dbReference>
<keyword evidence="7" id="KW-1185">Reference proteome</keyword>
<dbReference type="Pfam" id="PF20568">
    <property type="entry name" value="DUF6777"/>
    <property type="match status" value="1"/>
</dbReference>
<dbReference type="InterPro" id="IPR046704">
    <property type="entry name" value="DUF6777"/>
</dbReference>
<keyword evidence="1" id="KW-0378">Hydrolase</keyword>
<accession>A0ABW2GJ66</accession>
<evidence type="ECO:0000256" key="1">
    <source>
        <dbReference type="ARBA" id="ARBA00023295"/>
    </source>
</evidence>